<comment type="cofactor">
    <cofactor evidence="1 4">
        <name>thiamine diphosphate</name>
        <dbReference type="ChEBI" id="CHEBI:58937"/>
    </cofactor>
</comment>
<dbReference type="eggNOG" id="COG1071">
    <property type="taxonomic scope" value="Bacteria"/>
</dbReference>
<protein>
    <recommendedName>
        <fullName evidence="4">2-oxoisovalerate dehydrogenase subunit alpha</fullName>
        <ecNumber evidence="4">1.2.4.4</ecNumber>
    </recommendedName>
    <alternativeName>
        <fullName evidence="4">Branched-chain alpha-keto acid dehydrogenase E1 component alpha chain</fullName>
    </alternativeName>
</protein>
<dbReference type="Proteomes" id="UP000008229">
    <property type="component" value="Chromosome"/>
</dbReference>
<dbReference type="PANTHER" id="PTHR43380:SF1">
    <property type="entry name" value="2-OXOISOVALERATE DEHYDROGENASE SUBUNIT ALPHA, MITOCHONDRIAL"/>
    <property type="match status" value="1"/>
</dbReference>
<comment type="catalytic activity">
    <reaction evidence="4">
        <text>N(6)-[(R)-lipoyl]-L-lysyl-[protein] + 3-methyl-2-oxobutanoate + H(+) = N(6)-[(R)-S(8)-2-methylpropanoyldihydrolipoyl]-L-lysyl-[protein] + CO2</text>
        <dbReference type="Rhea" id="RHEA:13457"/>
        <dbReference type="Rhea" id="RHEA-COMP:10474"/>
        <dbReference type="Rhea" id="RHEA-COMP:10497"/>
        <dbReference type="ChEBI" id="CHEBI:11851"/>
        <dbReference type="ChEBI" id="CHEBI:15378"/>
        <dbReference type="ChEBI" id="CHEBI:16526"/>
        <dbReference type="ChEBI" id="CHEBI:83099"/>
        <dbReference type="ChEBI" id="CHEBI:83142"/>
        <dbReference type="EC" id="1.2.4.4"/>
    </reaction>
</comment>
<gene>
    <name evidence="6" type="ordered locus">Cwoe_4403</name>
</gene>
<dbReference type="KEGG" id="cwo:Cwoe_4403"/>
<comment type="similarity">
    <text evidence="4">Belongs to the BCKDHA family.</text>
</comment>
<dbReference type="EMBL" id="CP001854">
    <property type="protein sequence ID" value="ADB52817.1"/>
    <property type="molecule type" value="Genomic_DNA"/>
</dbReference>
<keyword evidence="3 4" id="KW-0786">Thiamine pyrophosphate</keyword>
<organism evidence="6 7">
    <name type="scientific">Conexibacter woesei (strain DSM 14684 / CCUG 47730 / CIP 108061 / JCM 11494 / NBRC 100937 / ID131577)</name>
    <dbReference type="NCBI Taxonomy" id="469383"/>
    <lineage>
        <taxon>Bacteria</taxon>
        <taxon>Bacillati</taxon>
        <taxon>Actinomycetota</taxon>
        <taxon>Thermoleophilia</taxon>
        <taxon>Solirubrobacterales</taxon>
        <taxon>Conexibacteraceae</taxon>
        <taxon>Conexibacter</taxon>
    </lineage>
</organism>
<keyword evidence="6" id="KW-0670">Pyruvate</keyword>
<dbReference type="PANTHER" id="PTHR43380">
    <property type="entry name" value="2-OXOISOVALERATE DEHYDROGENASE SUBUNIT ALPHA, MITOCHONDRIAL"/>
    <property type="match status" value="1"/>
</dbReference>
<sequence>MLHEEDRIALLRHMVLMRTIEEQGISLYKKGKIPGSFYDGRGQEAISVGATFALSPQDPVCSPLIRDLGAHLVRGVDLADLFRHYMGRENPISKGREGNIHFGDRRLGVVGPVSMLPDMMVVATGLAMAFQMRDERRCSLSFFGDGATSRGDWHEAMNWAAVERLPVVFMLEDNQLAYSTSQERQFAVHPVVRAEAYGVHAVAIDGNDVEAVFAATHEARARALRGDGPTLISATTMRMHGHGAHDDARYVDAELLAAWGARDPIAGYTARLEAAGVAVAEVQAEVDAAVAAAIEAALATPMADPATALDGVFATGEAAPIGTAAPAAWSGHRELVA</sequence>
<dbReference type="HOGENOM" id="CLU_029393_5_0_11"/>
<dbReference type="GO" id="GO:0009083">
    <property type="term" value="P:branched-chain amino acid catabolic process"/>
    <property type="evidence" value="ECO:0007669"/>
    <property type="project" value="TreeGrafter"/>
</dbReference>
<dbReference type="InterPro" id="IPR001017">
    <property type="entry name" value="DH_E1"/>
</dbReference>
<evidence type="ECO:0000256" key="3">
    <source>
        <dbReference type="ARBA" id="ARBA00023052"/>
    </source>
</evidence>
<dbReference type="STRING" id="469383.Cwoe_4403"/>
<dbReference type="GO" id="GO:0003863">
    <property type="term" value="F:branched-chain 2-oxo acid dehydrogenase activity"/>
    <property type="evidence" value="ECO:0007669"/>
    <property type="project" value="UniProtKB-EC"/>
</dbReference>
<reference evidence="7" key="2">
    <citation type="submission" date="2010-01" db="EMBL/GenBank/DDBJ databases">
        <title>The complete genome of Conexibacter woesei DSM 14684.</title>
        <authorList>
            <consortium name="US DOE Joint Genome Institute (JGI-PGF)"/>
            <person name="Lucas S."/>
            <person name="Copeland A."/>
            <person name="Lapidus A."/>
            <person name="Glavina del Rio T."/>
            <person name="Dalin E."/>
            <person name="Tice H."/>
            <person name="Bruce D."/>
            <person name="Goodwin L."/>
            <person name="Pitluck S."/>
            <person name="Kyrpides N."/>
            <person name="Mavromatis K."/>
            <person name="Ivanova N."/>
            <person name="Mikhailova N."/>
            <person name="Chertkov O."/>
            <person name="Brettin T."/>
            <person name="Detter J.C."/>
            <person name="Han C."/>
            <person name="Larimer F."/>
            <person name="Land M."/>
            <person name="Hauser L."/>
            <person name="Markowitz V."/>
            <person name="Cheng J.-F."/>
            <person name="Hugenholtz P."/>
            <person name="Woyke T."/>
            <person name="Wu D."/>
            <person name="Pukall R."/>
            <person name="Steenblock K."/>
            <person name="Schneider S."/>
            <person name="Klenk H.-P."/>
            <person name="Eisen J.A."/>
        </authorList>
    </citation>
    <scope>NUCLEOTIDE SEQUENCE [LARGE SCALE GENOMIC DNA]</scope>
    <source>
        <strain evidence="7">DSM 14684 / CIP 108061 / JCM 11494 / NBRC 100937 / ID131577</strain>
    </source>
</reference>
<accession>D3F7S3</accession>
<name>D3F7S3_CONWI</name>
<dbReference type="Gene3D" id="3.40.50.970">
    <property type="match status" value="1"/>
</dbReference>
<evidence type="ECO:0000256" key="2">
    <source>
        <dbReference type="ARBA" id="ARBA00023002"/>
    </source>
</evidence>
<evidence type="ECO:0000259" key="5">
    <source>
        <dbReference type="Pfam" id="PF00676"/>
    </source>
</evidence>
<dbReference type="InterPro" id="IPR050771">
    <property type="entry name" value="Alpha-ketoacid_DH_E1_comp"/>
</dbReference>
<dbReference type="SUPFAM" id="SSF52518">
    <property type="entry name" value="Thiamin diphosphate-binding fold (THDP-binding)"/>
    <property type="match status" value="1"/>
</dbReference>
<evidence type="ECO:0000313" key="6">
    <source>
        <dbReference type="EMBL" id="ADB52817.1"/>
    </source>
</evidence>
<dbReference type="CDD" id="cd02000">
    <property type="entry name" value="TPP_E1_PDC_ADC_BCADC"/>
    <property type="match status" value="1"/>
</dbReference>
<dbReference type="Pfam" id="PF00676">
    <property type="entry name" value="E1_dh"/>
    <property type="match status" value="1"/>
</dbReference>
<keyword evidence="2 4" id="KW-0560">Oxidoreductase</keyword>
<dbReference type="AlphaFoldDB" id="D3F7S3"/>
<evidence type="ECO:0000256" key="1">
    <source>
        <dbReference type="ARBA" id="ARBA00001964"/>
    </source>
</evidence>
<dbReference type="RefSeq" id="WP_012935868.1">
    <property type="nucleotide sequence ID" value="NC_013739.1"/>
</dbReference>
<evidence type="ECO:0000313" key="7">
    <source>
        <dbReference type="Proteomes" id="UP000008229"/>
    </source>
</evidence>
<dbReference type="GO" id="GO:0000287">
    <property type="term" value="F:magnesium ion binding"/>
    <property type="evidence" value="ECO:0007669"/>
    <property type="project" value="UniProtKB-ARBA"/>
</dbReference>
<evidence type="ECO:0000256" key="4">
    <source>
        <dbReference type="RuleBase" id="RU365014"/>
    </source>
</evidence>
<keyword evidence="7" id="KW-1185">Reference proteome</keyword>
<feature type="domain" description="Dehydrogenase E1 component" evidence="5">
    <location>
        <begin position="13"/>
        <end position="304"/>
    </location>
</feature>
<proteinExistence type="inferred from homology"/>
<dbReference type="InterPro" id="IPR029061">
    <property type="entry name" value="THDP-binding"/>
</dbReference>
<comment type="function">
    <text evidence="4">The branched-chain alpha-keto dehydrogenase complex catalyzes the overall conversion of alpha-keto acids to acyl-CoA and CO(2). It contains multiple copies of three enzymatic components: branched-chain alpha-keto acid decarboxylase (E1), lipoamide acyltransferase (E2) and lipoamide dehydrogenase (E3).</text>
</comment>
<dbReference type="OrthoDB" id="9766715at2"/>
<dbReference type="EC" id="1.2.4.4" evidence="4"/>
<reference evidence="6 7" key="1">
    <citation type="journal article" date="2010" name="Stand. Genomic Sci.">
        <title>Complete genome sequence of Conexibacter woesei type strain (ID131577).</title>
        <authorList>
            <person name="Pukall R."/>
            <person name="Lapidus A."/>
            <person name="Glavina Del Rio T."/>
            <person name="Copeland A."/>
            <person name="Tice H."/>
            <person name="Cheng J.-F."/>
            <person name="Lucas S."/>
            <person name="Chen F."/>
            <person name="Nolan M."/>
            <person name="Bruce D."/>
            <person name="Goodwin L."/>
            <person name="Pitluck S."/>
            <person name="Mavromatis K."/>
            <person name="Ivanova N."/>
            <person name="Ovchinnikova G."/>
            <person name="Pati A."/>
            <person name="Chen A."/>
            <person name="Palaniappan K."/>
            <person name="Land M."/>
            <person name="Hauser L."/>
            <person name="Chang Y.-J."/>
            <person name="Jeffries C.D."/>
            <person name="Chain P."/>
            <person name="Meincke L."/>
            <person name="Sims D."/>
            <person name="Brettin T."/>
            <person name="Detter J.C."/>
            <person name="Rohde M."/>
            <person name="Goeker M."/>
            <person name="Bristow J."/>
            <person name="Eisen J.A."/>
            <person name="Markowitz V."/>
            <person name="Kyrpides N.C."/>
            <person name="Klenk H.-P."/>
            <person name="Hugenholtz P."/>
        </authorList>
    </citation>
    <scope>NUCLEOTIDE SEQUENCE [LARGE SCALE GENOMIC DNA]</scope>
    <source>
        <strain evidence="7">DSM 14684 / CIP 108061 / JCM 11494 / NBRC 100937 / ID131577</strain>
    </source>
</reference>